<feature type="zinc finger region" description="C3H1-type" evidence="1">
    <location>
        <begin position="452"/>
        <end position="481"/>
    </location>
</feature>
<dbReference type="STRING" id="486041.B0D729"/>
<dbReference type="InterPro" id="IPR000571">
    <property type="entry name" value="Znf_CCCH"/>
</dbReference>
<keyword evidence="1" id="KW-0862">Zinc</keyword>
<dbReference type="OrthoDB" id="2355984at2759"/>
<feature type="domain" description="C3H1-type" evidence="3">
    <location>
        <begin position="452"/>
        <end position="481"/>
    </location>
</feature>
<evidence type="ECO:0000256" key="2">
    <source>
        <dbReference type="SAM" id="MobiDB-lite"/>
    </source>
</evidence>
<proteinExistence type="predicted"/>
<name>B0D729_LACBS</name>
<protein>
    <submittedName>
        <fullName evidence="4">Predicted protein</fullName>
    </submittedName>
</protein>
<feature type="compositionally biased region" description="Polar residues" evidence="2">
    <location>
        <begin position="50"/>
        <end position="91"/>
    </location>
</feature>
<dbReference type="Proteomes" id="UP000001194">
    <property type="component" value="Unassembled WGS sequence"/>
</dbReference>
<dbReference type="GeneID" id="6075335"/>
<feature type="compositionally biased region" description="Basic and acidic residues" evidence="2">
    <location>
        <begin position="488"/>
        <end position="499"/>
    </location>
</feature>
<dbReference type="EMBL" id="DS547099">
    <property type="protein sequence ID" value="EDR09326.1"/>
    <property type="molecule type" value="Genomic_DNA"/>
</dbReference>
<dbReference type="PROSITE" id="PS50103">
    <property type="entry name" value="ZF_C3H1"/>
    <property type="match status" value="1"/>
</dbReference>
<feature type="region of interest" description="Disordered" evidence="2">
    <location>
        <begin position="486"/>
        <end position="505"/>
    </location>
</feature>
<feature type="compositionally biased region" description="Basic and acidic residues" evidence="2">
    <location>
        <begin position="220"/>
        <end position="230"/>
    </location>
</feature>
<evidence type="ECO:0000313" key="5">
    <source>
        <dbReference type="Proteomes" id="UP000001194"/>
    </source>
</evidence>
<feature type="compositionally biased region" description="Low complexity" evidence="2">
    <location>
        <begin position="168"/>
        <end position="179"/>
    </location>
</feature>
<dbReference type="AlphaFoldDB" id="B0D729"/>
<feature type="region of interest" description="Disordered" evidence="2">
    <location>
        <begin position="1"/>
        <end position="99"/>
    </location>
</feature>
<dbReference type="RefSeq" id="XP_001879675.1">
    <property type="nucleotide sequence ID" value="XM_001879640.1"/>
</dbReference>
<gene>
    <name evidence="4" type="ORF">LACBIDRAFT_318783</name>
</gene>
<feature type="region of interest" description="Disordered" evidence="2">
    <location>
        <begin position="168"/>
        <end position="240"/>
    </location>
</feature>
<dbReference type="KEGG" id="lbc:LACBIDRAFT_318783"/>
<keyword evidence="1" id="KW-0479">Metal-binding</keyword>
<sequence>MSEGHAIYFASAEPGHESSDANNADGGRQGSSATFDSNPGLPRGEHASQDPGNPNVTQQTADGDTNIISMGTPENGQQQTSPERNESNTGDLRNDDSPFEQESINLMDDIVESFQRKETTKLKALSTIIGILDSNTTKPEKTKDAAVESYSHTLNEVEALAASAIRRGQQVQQGLQPPGTLNTQTAHARDQRRDAEIDELISHISGESRKSKRPLSGDFFDTHDHAHDSDTDVEQSNRKRRVFESQMPWFSQEEEERRTGSKECEESRRIFALFARDPKAIKQWIQNSRTAPLGFPTSEWDNIVRGQAVNLDAVLSSLHHISAPKENIGCVGSTEISLGRSEPSKRVQTSGEWTSAWKATIKAIKFAFPHREHKLREYGEYIEGHFSARVQSSHRKIILYDIAIRNEVGGGQNALLTDAHRFSRLFSAIVMPDGVESDSSRLSSNRLTSRTGNKTELCNQFNSINGCRNSAEDCRFRHACKKCKRTGHGKENCDFKEGSSSKPST</sequence>
<dbReference type="GO" id="GO:0008270">
    <property type="term" value="F:zinc ion binding"/>
    <property type="evidence" value="ECO:0007669"/>
    <property type="project" value="UniProtKB-KW"/>
</dbReference>
<evidence type="ECO:0000313" key="4">
    <source>
        <dbReference type="EMBL" id="EDR09326.1"/>
    </source>
</evidence>
<evidence type="ECO:0000259" key="3">
    <source>
        <dbReference type="PROSITE" id="PS50103"/>
    </source>
</evidence>
<organism evidence="5">
    <name type="scientific">Laccaria bicolor (strain S238N-H82 / ATCC MYA-4686)</name>
    <name type="common">Bicoloured deceiver</name>
    <name type="synonym">Laccaria laccata var. bicolor</name>
    <dbReference type="NCBI Taxonomy" id="486041"/>
    <lineage>
        <taxon>Eukaryota</taxon>
        <taxon>Fungi</taxon>
        <taxon>Dikarya</taxon>
        <taxon>Basidiomycota</taxon>
        <taxon>Agaricomycotina</taxon>
        <taxon>Agaricomycetes</taxon>
        <taxon>Agaricomycetidae</taxon>
        <taxon>Agaricales</taxon>
        <taxon>Agaricineae</taxon>
        <taxon>Hydnangiaceae</taxon>
        <taxon>Laccaria</taxon>
    </lineage>
</organism>
<dbReference type="InParanoid" id="B0D729"/>
<evidence type="ECO:0000256" key="1">
    <source>
        <dbReference type="PROSITE-ProRule" id="PRU00723"/>
    </source>
</evidence>
<dbReference type="HOGENOM" id="CLU_041692_0_0_1"/>
<keyword evidence="1" id="KW-0863">Zinc-finger</keyword>
<reference evidence="4 5" key="1">
    <citation type="journal article" date="2008" name="Nature">
        <title>The genome of Laccaria bicolor provides insights into mycorrhizal symbiosis.</title>
        <authorList>
            <person name="Martin F."/>
            <person name="Aerts A."/>
            <person name="Ahren D."/>
            <person name="Brun A."/>
            <person name="Danchin E.G.J."/>
            <person name="Duchaussoy F."/>
            <person name="Gibon J."/>
            <person name="Kohler A."/>
            <person name="Lindquist E."/>
            <person name="Pereda V."/>
            <person name="Salamov A."/>
            <person name="Shapiro H.J."/>
            <person name="Wuyts J."/>
            <person name="Blaudez D."/>
            <person name="Buee M."/>
            <person name="Brokstein P."/>
            <person name="Canbaeck B."/>
            <person name="Cohen D."/>
            <person name="Courty P.E."/>
            <person name="Coutinho P.M."/>
            <person name="Delaruelle C."/>
            <person name="Detter J.C."/>
            <person name="Deveau A."/>
            <person name="DiFazio S."/>
            <person name="Duplessis S."/>
            <person name="Fraissinet-Tachet L."/>
            <person name="Lucic E."/>
            <person name="Frey-Klett P."/>
            <person name="Fourrey C."/>
            <person name="Feussner I."/>
            <person name="Gay G."/>
            <person name="Grimwood J."/>
            <person name="Hoegger P.J."/>
            <person name="Jain P."/>
            <person name="Kilaru S."/>
            <person name="Labbe J."/>
            <person name="Lin Y.C."/>
            <person name="Legue V."/>
            <person name="Le Tacon F."/>
            <person name="Marmeisse R."/>
            <person name="Melayah D."/>
            <person name="Montanini B."/>
            <person name="Muratet M."/>
            <person name="Nehls U."/>
            <person name="Niculita-Hirzel H."/>
            <person name="Oudot-Le Secq M.P."/>
            <person name="Peter M."/>
            <person name="Quesneville H."/>
            <person name="Rajashekar B."/>
            <person name="Reich M."/>
            <person name="Rouhier N."/>
            <person name="Schmutz J."/>
            <person name="Yin T."/>
            <person name="Chalot M."/>
            <person name="Henrissat B."/>
            <person name="Kuees U."/>
            <person name="Lucas S."/>
            <person name="Van de Peer Y."/>
            <person name="Podila G.K."/>
            <person name="Polle A."/>
            <person name="Pukkila P.J."/>
            <person name="Richardson P.M."/>
            <person name="Rouze P."/>
            <person name="Sanders I.R."/>
            <person name="Stajich J.E."/>
            <person name="Tunlid A."/>
            <person name="Tuskan G."/>
            <person name="Grigoriev I.V."/>
        </authorList>
    </citation>
    <scope>NUCLEOTIDE SEQUENCE [LARGE SCALE GENOMIC DNA]</scope>
    <source>
        <strain evidence="5">S238N-H82 / ATCC MYA-4686</strain>
    </source>
</reference>
<keyword evidence="5" id="KW-1185">Reference proteome</keyword>
<accession>B0D729</accession>